<dbReference type="EMBL" id="CP036278">
    <property type="protein sequence ID" value="QDU58091.1"/>
    <property type="molecule type" value="Genomic_DNA"/>
</dbReference>
<evidence type="ECO:0000313" key="1">
    <source>
        <dbReference type="EMBL" id="QDU58091.1"/>
    </source>
</evidence>
<sequence>MICKTASFEQTLAPPQEDLPRPMWTRLNVDGIELTNSVEYAGWHETPSELSVCESCWSSCCAMQNLAVVARLGEWLACFPADLTALDAMRREIVSESNLFGHVLLFEPELWRSMQAECQALPAIDSFPGITRGQLLNLWLRQLPQALLNQPRPGDLRNRMESLLASDPLSESEAVQRIDKLLEWVNESPHSEVQGSVAKLGGHLSPLNTLHFDGHPSPAWTCCTATEPLGLVLDHSIVFEVEG</sequence>
<reference evidence="1 2" key="1">
    <citation type="submission" date="2019-02" db="EMBL/GenBank/DDBJ databases">
        <title>Deep-cultivation of Planctomycetes and their phenomic and genomic characterization uncovers novel biology.</title>
        <authorList>
            <person name="Wiegand S."/>
            <person name="Jogler M."/>
            <person name="Boedeker C."/>
            <person name="Pinto D."/>
            <person name="Vollmers J."/>
            <person name="Rivas-Marin E."/>
            <person name="Kohn T."/>
            <person name="Peeters S.H."/>
            <person name="Heuer A."/>
            <person name="Rast P."/>
            <person name="Oberbeckmann S."/>
            <person name="Bunk B."/>
            <person name="Jeske O."/>
            <person name="Meyerdierks A."/>
            <person name="Storesund J.E."/>
            <person name="Kallscheuer N."/>
            <person name="Luecker S."/>
            <person name="Lage O.M."/>
            <person name="Pohl T."/>
            <person name="Merkel B.J."/>
            <person name="Hornburger P."/>
            <person name="Mueller R.-W."/>
            <person name="Bruemmer F."/>
            <person name="Labrenz M."/>
            <person name="Spormann A.M."/>
            <person name="Op den Camp H."/>
            <person name="Overmann J."/>
            <person name="Amann R."/>
            <person name="Jetten M.S.M."/>
            <person name="Mascher T."/>
            <person name="Medema M.H."/>
            <person name="Devos D.P."/>
            <person name="Kaster A.-K."/>
            <person name="Ovreas L."/>
            <person name="Rohde M."/>
            <person name="Galperin M.Y."/>
            <person name="Jogler C."/>
        </authorList>
    </citation>
    <scope>NUCLEOTIDE SEQUENCE [LARGE SCALE GENOMIC DNA]</scope>
    <source>
        <strain evidence="1 2">Pan181</strain>
    </source>
</reference>
<dbReference type="KEGG" id="amuc:Pan181_43170"/>
<dbReference type="AlphaFoldDB" id="A0A518ATN4"/>
<dbReference type="Proteomes" id="UP000315750">
    <property type="component" value="Chromosome"/>
</dbReference>
<gene>
    <name evidence="1" type="ORF">Pan181_43170</name>
</gene>
<name>A0A518ATN4_9BACT</name>
<proteinExistence type="predicted"/>
<accession>A0A518ATN4</accession>
<organism evidence="1 2">
    <name type="scientific">Aeoliella mucimassa</name>
    <dbReference type="NCBI Taxonomy" id="2527972"/>
    <lineage>
        <taxon>Bacteria</taxon>
        <taxon>Pseudomonadati</taxon>
        <taxon>Planctomycetota</taxon>
        <taxon>Planctomycetia</taxon>
        <taxon>Pirellulales</taxon>
        <taxon>Lacipirellulaceae</taxon>
        <taxon>Aeoliella</taxon>
    </lineage>
</organism>
<dbReference type="RefSeq" id="WP_145249643.1">
    <property type="nucleotide sequence ID" value="NZ_CP036278.1"/>
</dbReference>
<evidence type="ECO:0000313" key="2">
    <source>
        <dbReference type="Proteomes" id="UP000315750"/>
    </source>
</evidence>
<keyword evidence="2" id="KW-1185">Reference proteome</keyword>
<protein>
    <submittedName>
        <fullName evidence="1">Uncharacterized protein</fullName>
    </submittedName>
</protein>